<feature type="region of interest" description="Disordered" evidence="2">
    <location>
        <begin position="1751"/>
        <end position="1773"/>
    </location>
</feature>
<feature type="compositionally biased region" description="Polar residues" evidence="2">
    <location>
        <begin position="1882"/>
        <end position="1892"/>
    </location>
</feature>
<accession>A0A4S4N9I4</accession>
<gene>
    <name evidence="3" type="ORF">EUX98_g1584</name>
</gene>
<evidence type="ECO:0000313" key="4">
    <source>
        <dbReference type="Proteomes" id="UP000308730"/>
    </source>
</evidence>
<feature type="coiled-coil region" evidence="1">
    <location>
        <begin position="1571"/>
        <end position="1626"/>
    </location>
</feature>
<feature type="region of interest" description="Disordered" evidence="2">
    <location>
        <begin position="351"/>
        <end position="396"/>
    </location>
</feature>
<reference evidence="3 4" key="1">
    <citation type="submission" date="2019-02" db="EMBL/GenBank/DDBJ databases">
        <title>Genome sequencing of the rare red list fungi Antrodiella citrinella (Flaviporus citrinellus).</title>
        <authorList>
            <person name="Buettner E."/>
            <person name="Kellner H."/>
        </authorList>
    </citation>
    <scope>NUCLEOTIDE SEQUENCE [LARGE SCALE GENOMIC DNA]</scope>
    <source>
        <strain evidence="3 4">DSM 108506</strain>
    </source>
</reference>
<comment type="caution">
    <text evidence="3">The sequence shown here is derived from an EMBL/GenBank/DDBJ whole genome shotgun (WGS) entry which is preliminary data.</text>
</comment>
<feature type="compositionally biased region" description="Basic and acidic residues" evidence="2">
    <location>
        <begin position="688"/>
        <end position="702"/>
    </location>
</feature>
<feature type="compositionally biased region" description="Polar residues" evidence="2">
    <location>
        <begin position="772"/>
        <end position="783"/>
    </location>
</feature>
<feature type="region of interest" description="Disordered" evidence="2">
    <location>
        <begin position="950"/>
        <end position="1127"/>
    </location>
</feature>
<name>A0A4S4N9I4_9APHY</name>
<feature type="region of interest" description="Disordered" evidence="2">
    <location>
        <begin position="1864"/>
        <end position="1935"/>
    </location>
</feature>
<evidence type="ECO:0000256" key="1">
    <source>
        <dbReference type="SAM" id="Coils"/>
    </source>
</evidence>
<feature type="compositionally biased region" description="Low complexity" evidence="2">
    <location>
        <begin position="356"/>
        <end position="372"/>
    </location>
</feature>
<feature type="region of interest" description="Disordered" evidence="2">
    <location>
        <begin position="570"/>
        <end position="916"/>
    </location>
</feature>
<feature type="compositionally biased region" description="Low complexity" evidence="2">
    <location>
        <begin position="1971"/>
        <end position="1984"/>
    </location>
</feature>
<feature type="compositionally biased region" description="Low complexity" evidence="2">
    <location>
        <begin position="1864"/>
        <end position="1881"/>
    </location>
</feature>
<feature type="compositionally biased region" description="Acidic residues" evidence="2">
    <location>
        <begin position="872"/>
        <end position="881"/>
    </location>
</feature>
<feature type="compositionally biased region" description="Basic residues" evidence="2">
    <location>
        <begin position="600"/>
        <end position="614"/>
    </location>
</feature>
<keyword evidence="1" id="KW-0175">Coiled coil</keyword>
<feature type="compositionally biased region" description="Basic and acidic residues" evidence="2">
    <location>
        <begin position="1035"/>
        <end position="1048"/>
    </location>
</feature>
<organism evidence="3 4">
    <name type="scientific">Antrodiella citrinella</name>
    <dbReference type="NCBI Taxonomy" id="2447956"/>
    <lineage>
        <taxon>Eukaryota</taxon>
        <taxon>Fungi</taxon>
        <taxon>Dikarya</taxon>
        <taxon>Basidiomycota</taxon>
        <taxon>Agaricomycotina</taxon>
        <taxon>Agaricomycetes</taxon>
        <taxon>Polyporales</taxon>
        <taxon>Steccherinaceae</taxon>
        <taxon>Antrodiella</taxon>
    </lineage>
</organism>
<feature type="region of interest" description="Disordered" evidence="2">
    <location>
        <begin position="1"/>
        <end position="71"/>
    </location>
</feature>
<evidence type="ECO:0000313" key="3">
    <source>
        <dbReference type="EMBL" id="THH32620.1"/>
    </source>
</evidence>
<feature type="compositionally biased region" description="Pro residues" evidence="2">
    <location>
        <begin position="710"/>
        <end position="721"/>
    </location>
</feature>
<dbReference type="PANTHER" id="PTHR23159">
    <property type="entry name" value="CENTROSOMAL PROTEIN 2"/>
    <property type="match status" value="1"/>
</dbReference>
<feature type="compositionally biased region" description="Low complexity" evidence="2">
    <location>
        <begin position="1762"/>
        <end position="1773"/>
    </location>
</feature>
<dbReference type="OrthoDB" id="3357224at2759"/>
<feature type="compositionally biased region" description="Acidic residues" evidence="2">
    <location>
        <begin position="1110"/>
        <end position="1119"/>
    </location>
</feature>
<protein>
    <submittedName>
        <fullName evidence="3">Uncharacterized protein</fullName>
    </submittedName>
</protein>
<dbReference type="PANTHER" id="PTHR23159:SF60">
    <property type="entry name" value="SPINDLE ASSEMBLY ABNORMAL PROTEIN 4"/>
    <property type="match status" value="1"/>
</dbReference>
<dbReference type="Proteomes" id="UP000308730">
    <property type="component" value="Unassembled WGS sequence"/>
</dbReference>
<feature type="region of interest" description="Disordered" evidence="2">
    <location>
        <begin position="1954"/>
        <end position="1992"/>
    </location>
</feature>
<keyword evidence="4" id="KW-1185">Reference proteome</keyword>
<evidence type="ECO:0000256" key="2">
    <source>
        <dbReference type="SAM" id="MobiDB-lite"/>
    </source>
</evidence>
<dbReference type="SUPFAM" id="SSF57997">
    <property type="entry name" value="Tropomyosin"/>
    <property type="match status" value="1"/>
</dbReference>
<proteinExistence type="predicted"/>
<feature type="region of interest" description="Disordered" evidence="2">
    <location>
        <begin position="150"/>
        <end position="170"/>
    </location>
</feature>
<feature type="compositionally biased region" description="Basic residues" evidence="2">
    <location>
        <begin position="53"/>
        <end position="66"/>
    </location>
</feature>
<sequence>MAAHPPPAPRQQQLPRLFIPGGQQQGMPMSFNDPTPGALFSPALPTGGFAHQQHPHHHQQPPHHFQHPLQTPMQQNFGFPQPPNAPGRPHHAMHRAHPSMIQLAAAGILPPPGMLPPIIPMTPLGNQTGFPGMPMMMPPHQQMFMPKSRRTQSVSTGGPPKAVLGGPQRKVSPFPPGTAATVTPTPTPPPIAAAALAPVVVAPVKVRKVVVNLPKETVTEKVDSEEDGEKTITTRPEWARTPLPLFEADGEKDVKYPELVTAEAFPPDSWRHHLPPTVDVFLPGKAAWDSMKQQIIEEKLERLGVERGTGSGMSTVPHIHAPHARAASISSPADPALLFFKLNKLQQSQNNSATHSLSASPQPSLLSISPSLNGQGLPSRMLPGRNHGHSMSLAQPPSFQQNLSLVYNPTPGFNPFGPTAVLGSDQVIPLDEPQEQEVSSSQALAQPDFMLGFGVDIPEEEEPEEDVVPQEVAAEDSREEEELVNLAVDEDTDIEQEDGDVSTVAQSRIHSRHVSRLSAALSLVSVGRADEPVYLDGGEADMELEMPAPVTMPVPAGVDGTDADAVDEWTGSEDLRTGVETSDDESISEWSNPSDEERARKNRLHRRTIRRAAQLKRELEIPRRLPNFPRPPDIYRGEVDDDMISNPSEEERMNAAPAFPRPGSTMDDQGARPLPPVPHSRSASAQFSHHDPALAHSRDPSEHYPQPGGLRPPPHPMPTAMPHPTTFSAMSAPRKDSLTLNPFAKPFVFGAGPSTFTPPPPSAPAHTSSFALSNAVQSHSNLHSRAPSLGKPLNAAAQEFKPGGFTFKPPPGVPQLTFASVDPLAGPLTASTSARPLPVPPKSASPARAVQGREKRQRRASGDSDSFADTSNDQDDDDADGQDTMHSFKFPVPAPVSASKFRHSAPASPPDSAGLSAPKPFTFSGFSTNSAATFGHGDGVQQHYAVSDSALSRGHGNNDDDEPPLAESSPRGVTGATELPFPPTSSRPRRAPIPLDFKHPVSTNTVPAGLFKNLNNTINNENEERTRRTVRSRLSSRDIFEHSPRPSLDDLNVPPISASGQSQRAAGGRNRLFTDPGLNRDGDDDLMVDDIFSMSRRRRSSMPTRRSPDSEDDDEDDDVSIGPMNLSRRVEMQQYEQRLEQLLDEKMDDIKETLQASTSQQGLNSSTETAIAEVLTLFRSQLQDAAAKSLEDNSAADARGELDFEVVKGLIEQGHRDTRVALQRDIVTLLAGRDNTADIQSLVQDLSSQTLNHVAAATSQLTHHIRSLEKSSSEREAIVLDVVAGLTPHLAAMRSEPIDYEGLTMQLTQAVKPHISQLIDLASDKRETANLIVDRLLPILPTLSPAASPLSDMNMDDIVGRLVSEVSDLVVERLDSRLAVRDKAFNVDVVTDRVAQSVGSHFAELKTAVAELAAAQATAPVPDVSSLRQGVLDLLSDLPDRLATATDALSGVRADLKSEQARLATKEDPTFNIVNQLHAKVDRFTDEQQKLVEQNNEFSEFCQDIIKHINSLPEAMLEATKVLQNAHADIIERDTSAKDGDEIRRLMQSNSELSSQLAKARGAHGQVRVEKDMLSERLRGVEADREKMSAQMEQMQGTVVAKSAESAALEARNRELEEALAQALERIKSSDVIAQTNLERIANIEKSVAALGDEKYQLKTKADAAEIKLAYAVREKEALADDLATLRQQFEESTSQQSQWDELRRTNENLQALAQLVSQNDNEELKELRRTRDRFRNLETEHAALQRRLKEQDNKVLNSERTAQTARQSLSQAQQRAMEWEKRAKDYEHELESTRTRLDQSEQSQAQLDADYSLVKLQLEERDAEERLAKDRESKLRDQIAAMEESMARMRAETDQANTKAATATASAASAIPASRPPVSSRLRQNGYTHPTTIARPDSRASTVFGDSRVNTPTPLSNGAHAAPNIRPASPVQPSVWDSVHAPRSGRNMIRAPVTPKAKKPMHAQPFYPRAASPTPSTASAAPTLGDDGWWA</sequence>
<dbReference type="EMBL" id="SGPM01000018">
    <property type="protein sequence ID" value="THH32620.1"/>
    <property type="molecule type" value="Genomic_DNA"/>
</dbReference>